<dbReference type="GO" id="GO:0033194">
    <property type="term" value="P:response to hydroperoxide"/>
    <property type="evidence" value="ECO:0007669"/>
    <property type="project" value="TreeGrafter"/>
</dbReference>
<comment type="caution">
    <text evidence="2">The sequence shown here is derived from an EMBL/GenBank/DDBJ whole genome shotgun (WGS) entry which is preliminary data.</text>
</comment>
<proteinExistence type="inferred from homology"/>
<name>A0A8J3QYM2_9ACTN</name>
<evidence type="ECO:0000256" key="1">
    <source>
        <dbReference type="HAMAP-Rule" id="MF_00652"/>
    </source>
</evidence>
<dbReference type="PANTHER" id="PTHR30283">
    <property type="entry name" value="PEROXIDE STRESS RESPONSE PROTEIN YAAA"/>
    <property type="match status" value="1"/>
</dbReference>
<protein>
    <recommendedName>
        <fullName evidence="1">UPF0246 protein Raf01_67190</fullName>
    </recommendedName>
</protein>
<dbReference type="Pfam" id="PF03883">
    <property type="entry name" value="H2O2_YaaD"/>
    <property type="match status" value="1"/>
</dbReference>
<dbReference type="Proteomes" id="UP000642748">
    <property type="component" value="Unassembled WGS sequence"/>
</dbReference>
<dbReference type="AlphaFoldDB" id="A0A8J3QYM2"/>
<dbReference type="InterPro" id="IPR005583">
    <property type="entry name" value="YaaA"/>
</dbReference>
<organism evidence="2 3">
    <name type="scientific">Rugosimonospora africana</name>
    <dbReference type="NCBI Taxonomy" id="556532"/>
    <lineage>
        <taxon>Bacteria</taxon>
        <taxon>Bacillati</taxon>
        <taxon>Actinomycetota</taxon>
        <taxon>Actinomycetes</taxon>
        <taxon>Micromonosporales</taxon>
        <taxon>Micromonosporaceae</taxon>
        <taxon>Rugosimonospora</taxon>
    </lineage>
</organism>
<evidence type="ECO:0000313" key="2">
    <source>
        <dbReference type="EMBL" id="GIH18547.1"/>
    </source>
</evidence>
<gene>
    <name evidence="2" type="ORF">Raf01_67190</name>
</gene>
<sequence>MIILMHSSKTMRPPTSGTKPTGTPVLLDRAEELIGYLRTLSTSQLAKVMAISPDLAEKTRDQYARWSTDPADQAPAAESFVGDIYSGLRVDSFGGADRRYADTHVRILSGLYGILRPFDGISPYRLEMGYRLRPAGHANLYQFWGTAISEQLPASGRVVNLAAGEYSKTVTGHIAADRVVTPKFLTVHPASGEPKFVVVHAKIARGAFARWLVTARVKDTDSALAGFSDIGYRYDEKLSTPTEPAFVCQEFGGKGLSVRLT</sequence>
<dbReference type="HAMAP" id="MF_00652">
    <property type="entry name" value="UPF0246"/>
    <property type="match status" value="1"/>
</dbReference>
<dbReference type="PANTHER" id="PTHR30283:SF4">
    <property type="entry name" value="PEROXIDE STRESS RESISTANCE PROTEIN YAAA"/>
    <property type="match status" value="1"/>
</dbReference>
<reference evidence="2" key="1">
    <citation type="submission" date="2021-01" db="EMBL/GenBank/DDBJ databases">
        <title>Whole genome shotgun sequence of Rugosimonospora africana NBRC 104875.</title>
        <authorList>
            <person name="Komaki H."/>
            <person name="Tamura T."/>
        </authorList>
    </citation>
    <scope>NUCLEOTIDE SEQUENCE</scope>
    <source>
        <strain evidence="2">NBRC 104875</strain>
    </source>
</reference>
<keyword evidence="3" id="KW-1185">Reference proteome</keyword>
<comment type="similarity">
    <text evidence="1">Belongs to the UPF0246 family.</text>
</comment>
<dbReference type="GO" id="GO:0005829">
    <property type="term" value="C:cytosol"/>
    <property type="evidence" value="ECO:0007669"/>
    <property type="project" value="TreeGrafter"/>
</dbReference>
<dbReference type="EMBL" id="BONZ01000068">
    <property type="protein sequence ID" value="GIH18547.1"/>
    <property type="molecule type" value="Genomic_DNA"/>
</dbReference>
<dbReference type="RefSeq" id="WP_203922059.1">
    <property type="nucleotide sequence ID" value="NZ_BONZ01000068.1"/>
</dbReference>
<evidence type="ECO:0000313" key="3">
    <source>
        <dbReference type="Proteomes" id="UP000642748"/>
    </source>
</evidence>
<accession>A0A8J3QYM2</accession>